<protein>
    <submittedName>
        <fullName evidence="1">Uncharacterized protein</fullName>
    </submittedName>
</protein>
<dbReference type="Proteomes" id="UP000054477">
    <property type="component" value="Unassembled WGS sequence"/>
</dbReference>
<organism evidence="1 2">
    <name type="scientific">Laccaria amethystina LaAM-08-1</name>
    <dbReference type="NCBI Taxonomy" id="1095629"/>
    <lineage>
        <taxon>Eukaryota</taxon>
        <taxon>Fungi</taxon>
        <taxon>Dikarya</taxon>
        <taxon>Basidiomycota</taxon>
        <taxon>Agaricomycotina</taxon>
        <taxon>Agaricomycetes</taxon>
        <taxon>Agaricomycetidae</taxon>
        <taxon>Agaricales</taxon>
        <taxon>Agaricineae</taxon>
        <taxon>Hydnangiaceae</taxon>
        <taxon>Laccaria</taxon>
    </lineage>
</organism>
<evidence type="ECO:0000313" key="2">
    <source>
        <dbReference type="Proteomes" id="UP000054477"/>
    </source>
</evidence>
<sequence>VQIEVVVLDDWSIREEHERRGPSANPHGYGHGHHSSLQSDVVIIGYGHGNGGEVLRLRLVMRGAMIVRYVALAMG</sequence>
<dbReference type="HOGENOM" id="CLU_2677765_0_0_1"/>
<gene>
    <name evidence="1" type="ORF">K443DRAFT_653465</name>
</gene>
<reference evidence="1 2" key="1">
    <citation type="submission" date="2014-04" db="EMBL/GenBank/DDBJ databases">
        <authorList>
            <consortium name="DOE Joint Genome Institute"/>
            <person name="Kuo A."/>
            <person name="Kohler A."/>
            <person name="Nagy L.G."/>
            <person name="Floudas D."/>
            <person name="Copeland A."/>
            <person name="Barry K.W."/>
            <person name="Cichocki N."/>
            <person name="Veneault-Fourrey C."/>
            <person name="LaButti K."/>
            <person name="Lindquist E.A."/>
            <person name="Lipzen A."/>
            <person name="Lundell T."/>
            <person name="Morin E."/>
            <person name="Murat C."/>
            <person name="Sun H."/>
            <person name="Tunlid A."/>
            <person name="Henrissat B."/>
            <person name="Grigoriev I.V."/>
            <person name="Hibbett D.S."/>
            <person name="Martin F."/>
            <person name="Nordberg H.P."/>
            <person name="Cantor M.N."/>
            <person name="Hua S.X."/>
        </authorList>
    </citation>
    <scope>NUCLEOTIDE SEQUENCE [LARGE SCALE GENOMIC DNA]</scope>
    <source>
        <strain evidence="1 2">LaAM-08-1</strain>
    </source>
</reference>
<accession>A0A0C9Y6A9</accession>
<reference evidence="2" key="2">
    <citation type="submission" date="2015-01" db="EMBL/GenBank/DDBJ databases">
        <title>Evolutionary Origins and Diversification of the Mycorrhizal Mutualists.</title>
        <authorList>
            <consortium name="DOE Joint Genome Institute"/>
            <consortium name="Mycorrhizal Genomics Consortium"/>
            <person name="Kohler A."/>
            <person name="Kuo A."/>
            <person name="Nagy L.G."/>
            <person name="Floudas D."/>
            <person name="Copeland A."/>
            <person name="Barry K.W."/>
            <person name="Cichocki N."/>
            <person name="Veneault-Fourrey C."/>
            <person name="LaButti K."/>
            <person name="Lindquist E.A."/>
            <person name="Lipzen A."/>
            <person name="Lundell T."/>
            <person name="Morin E."/>
            <person name="Murat C."/>
            <person name="Riley R."/>
            <person name="Ohm R."/>
            <person name="Sun H."/>
            <person name="Tunlid A."/>
            <person name="Henrissat B."/>
            <person name="Grigoriev I.V."/>
            <person name="Hibbett D.S."/>
            <person name="Martin F."/>
        </authorList>
    </citation>
    <scope>NUCLEOTIDE SEQUENCE [LARGE SCALE GENOMIC DNA]</scope>
    <source>
        <strain evidence="2">LaAM-08-1</strain>
    </source>
</reference>
<proteinExistence type="predicted"/>
<evidence type="ECO:0000313" key="1">
    <source>
        <dbReference type="EMBL" id="KIK03558.1"/>
    </source>
</evidence>
<dbReference type="EMBL" id="KN838579">
    <property type="protein sequence ID" value="KIK03558.1"/>
    <property type="molecule type" value="Genomic_DNA"/>
</dbReference>
<keyword evidence="2" id="KW-1185">Reference proteome</keyword>
<name>A0A0C9Y6A9_9AGAR</name>
<feature type="non-terminal residue" evidence="1">
    <location>
        <position position="75"/>
    </location>
</feature>
<dbReference type="AlphaFoldDB" id="A0A0C9Y6A9"/>